<keyword evidence="2" id="KW-1185">Reference proteome</keyword>
<gene>
    <name evidence="1" type="ORF">ACJ73_06803</name>
</gene>
<sequence>MFPLDQQQDTESTKMDVHWKRGFGLSRLGAQIDQERKGRCDSVMRRQSFAIFPIRTSMI</sequence>
<accession>A0A1J9R049</accession>
<protein>
    <submittedName>
        <fullName evidence="1">Uncharacterized protein</fullName>
    </submittedName>
</protein>
<evidence type="ECO:0000313" key="2">
    <source>
        <dbReference type="Proteomes" id="UP000242791"/>
    </source>
</evidence>
<dbReference type="Proteomes" id="UP000242791">
    <property type="component" value="Unassembled WGS sequence"/>
</dbReference>
<comment type="caution">
    <text evidence="1">The sequence shown here is derived from an EMBL/GenBank/DDBJ whole genome shotgun (WGS) entry which is preliminary data.</text>
</comment>
<dbReference type="EMBL" id="LGTZ01001259">
    <property type="protein sequence ID" value="OJD21855.1"/>
    <property type="molecule type" value="Genomic_DNA"/>
</dbReference>
<name>A0A1J9R049_9EURO</name>
<dbReference type="AlphaFoldDB" id="A0A1J9R049"/>
<evidence type="ECO:0000313" key="1">
    <source>
        <dbReference type="EMBL" id="OJD21855.1"/>
    </source>
</evidence>
<organism evidence="1 2">
    <name type="scientific">Blastomyces percursus</name>
    <dbReference type="NCBI Taxonomy" id="1658174"/>
    <lineage>
        <taxon>Eukaryota</taxon>
        <taxon>Fungi</taxon>
        <taxon>Dikarya</taxon>
        <taxon>Ascomycota</taxon>
        <taxon>Pezizomycotina</taxon>
        <taxon>Eurotiomycetes</taxon>
        <taxon>Eurotiomycetidae</taxon>
        <taxon>Onygenales</taxon>
        <taxon>Ajellomycetaceae</taxon>
        <taxon>Blastomyces</taxon>
    </lineage>
</organism>
<dbReference type="VEuPathDB" id="FungiDB:ACJ73_06803"/>
<proteinExistence type="predicted"/>
<reference evidence="1 2" key="1">
    <citation type="submission" date="2015-08" db="EMBL/GenBank/DDBJ databases">
        <title>Emmonsia species relationships and genome sequence.</title>
        <authorList>
            <person name="Cuomo C.A."/>
            <person name="Schwartz I.S."/>
            <person name="Kenyon C."/>
            <person name="De Hoog G.S."/>
            <person name="Govender N.P."/>
            <person name="Botha A."/>
            <person name="Moreno L."/>
            <person name="De Vries M."/>
            <person name="Munoz J.F."/>
            <person name="Stielow J.B."/>
        </authorList>
    </citation>
    <scope>NUCLEOTIDE SEQUENCE [LARGE SCALE GENOMIC DNA]</scope>
    <source>
        <strain evidence="1 2">EI222</strain>
    </source>
</reference>